<evidence type="ECO:0000313" key="8">
    <source>
        <dbReference type="Proteomes" id="UP000650533"/>
    </source>
</evidence>
<dbReference type="EMBL" id="CP059659">
    <property type="protein sequence ID" value="QRW16972.1"/>
    <property type="molecule type" value="Genomic_DNA"/>
</dbReference>
<dbReference type="InterPro" id="IPR051218">
    <property type="entry name" value="Sec_MonoDiacylglyc_Lipase"/>
</dbReference>
<feature type="domain" description="Fungal lipase-type" evidence="6">
    <location>
        <begin position="160"/>
        <end position="282"/>
    </location>
</feature>
<dbReference type="GO" id="GO:0006629">
    <property type="term" value="P:lipid metabolic process"/>
    <property type="evidence" value="ECO:0007669"/>
    <property type="project" value="InterPro"/>
</dbReference>
<dbReference type="PANTHER" id="PTHR45856:SF24">
    <property type="entry name" value="FUNGAL LIPASE-LIKE DOMAIN-CONTAINING PROTEIN"/>
    <property type="match status" value="1"/>
</dbReference>
<name>A0A8H8NQL8_9AGAM</name>
<evidence type="ECO:0000256" key="4">
    <source>
        <dbReference type="ARBA" id="ARBA00048461"/>
    </source>
</evidence>
<dbReference type="AlphaFoldDB" id="A0A8H8NQL8"/>
<evidence type="ECO:0000256" key="5">
    <source>
        <dbReference type="SAM" id="SignalP"/>
    </source>
</evidence>
<sequence length="345" mass="38145">MLSLLSVLTLTFPFGAFGAMPDVSSVIGSVDKDAQLIKVGDVTPLSSSEVNSYVPYGWFASAAYCPPKSRDNWQCNGEHIYRLLSTESCQEDSVKDFQLYKYGGDGDKEQYWYVGWWPSHNSVVVGRQGTDFEKLYAAPLLHCVPRQLTFVDSSWPVITDVTLVQVPTDRFPMCPNEATIHLGFLESHKRSIDSISGAVEDILKEHHGAQMITVGHSLGAALATLDGMYMKQKLGYNVEVITRTFGGPRVGNKAFADCVDATIPDFVRITNKRDPIPILPPVISGYHHPSGEKHINLEGMWHNCAGQENLNKNCSVGEAWVNVPYWFEHDGPYAGGAQTRQDANC</sequence>
<evidence type="ECO:0000256" key="2">
    <source>
        <dbReference type="ARBA" id="ARBA00043996"/>
    </source>
</evidence>
<reference evidence="7" key="1">
    <citation type="submission" date="2020-05" db="EMBL/GenBank/DDBJ databases">
        <title>Evolutionary and genomic comparisons of hybrid uninucleate and nonhybrid Rhizoctonia fungi.</title>
        <authorList>
            <person name="Li C."/>
            <person name="Chen X."/>
        </authorList>
    </citation>
    <scope>NUCLEOTIDE SEQUENCE</scope>
    <source>
        <strain evidence="7">AG-1 IA</strain>
    </source>
</reference>
<proteinExistence type="inferred from homology"/>
<dbReference type="CDD" id="cd00519">
    <property type="entry name" value="Lipase_3"/>
    <property type="match status" value="1"/>
</dbReference>
<protein>
    <submittedName>
        <fullName evidence="7">Lipase (Class 3)</fullName>
    </submittedName>
</protein>
<keyword evidence="5" id="KW-0732">Signal</keyword>
<dbReference type="KEGG" id="rsx:RhiXN_04974"/>
<dbReference type="InterPro" id="IPR029058">
    <property type="entry name" value="AB_hydrolase_fold"/>
</dbReference>
<evidence type="ECO:0000259" key="6">
    <source>
        <dbReference type="Pfam" id="PF01764"/>
    </source>
</evidence>
<gene>
    <name evidence="7" type="ORF">RhiXN_04974</name>
</gene>
<dbReference type="SUPFAM" id="SSF53474">
    <property type="entry name" value="alpha/beta-Hydrolases"/>
    <property type="match status" value="1"/>
</dbReference>
<comment type="similarity">
    <text evidence="2">Belongs to the AB hydrolase superfamily. Lipase family. Class 3 subfamily.</text>
</comment>
<evidence type="ECO:0000313" key="7">
    <source>
        <dbReference type="EMBL" id="QRW16972.1"/>
    </source>
</evidence>
<feature type="signal peptide" evidence="5">
    <location>
        <begin position="1"/>
        <end position="18"/>
    </location>
</feature>
<dbReference type="PANTHER" id="PTHR45856">
    <property type="entry name" value="ALPHA/BETA-HYDROLASES SUPERFAMILY PROTEIN"/>
    <property type="match status" value="1"/>
</dbReference>
<feature type="chain" id="PRO_5034440424" evidence="5">
    <location>
        <begin position="19"/>
        <end position="345"/>
    </location>
</feature>
<dbReference type="Pfam" id="PF01764">
    <property type="entry name" value="Lipase_3"/>
    <property type="match status" value="1"/>
</dbReference>
<keyword evidence="1" id="KW-1015">Disulfide bond</keyword>
<accession>A0A8H8NQL8</accession>
<dbReference type="Proteomes" id="UP000650533">
    <property type="component" value="Chromosome 2"/>
</dbReference>
<organism evidence="7 8">
    <name type="scientific">Rhizoctonia solani</name>
    <dbReference type="NCBI Taxonomy" id="456999"/>
    <lineage>
        <taxon>Eukaryota</taxon>
        <taxon>Fungi</taxon>
        <taxon>Dikarya</taxon>
        <taxon>Basidiomycota</taxon>
        <taxon>Agaricomycotina</taxon>
        <taxon>Agaricomycetes</taxon>
        <taxon>Cantharellales</taxon>
        <taxon>Ceratobasidiaceae</taxon>
        <taxon>Rhizoctonia</taxon>
    </lineage>
</organism>
<comment type="catalytic activity">
    <reaction evidence="3">
        <text>a diacylglycerol + H2O = a monoacylglycerol + a fatty acid + H(+)</text>
        <dbReference type="Rhea" id="RHEA:32731"/>
        <dbReference type="ChEBI" id="CHEBI:15377"/>
        <dbReference type="ChEBI" id="CHEBI:15378"/>
        <dbReference type="ChEBI" id="CHEBI:17408"/>
        <dbReference type="ChEBI" id="CHEBI:18035"/>
        <dbReference type="ChEBI" id="CHEBI:28868"/>
    </reaction>
</comment>
<evidence type="ECO:0000256" key="3">
    <source>
        <dbReference type="ARBA" id="ARBA00047591"/>
    </source>
</evidence>
<dbReference type="Gene3D" id="3.40.50.1820">
    <property type="entry name" value="alpha/beta hydrolase"/>
    <property type="match status" value="1"/>
</dbReference>
<dbReference type="InterPro" id="IPR002921">
    <property type="entry name" value="Fungal_lipase-type"/>
</dbReference>
<comment type="catalytic activity">
    <reaction evidence="4">
        <text>a monoacylglycerol + H2O = glycerol + a fatty acid + H(+)</text>
        <dbReference type="Rhea" id="RHEA:15245"/>
        <dbReference type="ChEBI" id="CHEBI:15377"/>
        <dbReference type="ChEBI" id="CHEBI:15378"/>
        <dbReference type="ChEBI" id="CHEBI:17408"/>
        <dbReference type="ChEBI" id="CHEBI:17754"/>
        <dbReference type="ChEBI" id="CHEBI:28868"/>
    </reaction>
</comment>
<dbReference type="GeneID" id="67027253"/>
<dbReference type="RefSeq" id="XP_043177209.1">
    <property type="nucleotide sequence ID" value="XM_043324790.1"/>
</dbReference>
<evidence type="ECO:0000256" key="1">
    <source>
        <dbReference type="ARBA" id="ARBA00023157"/>
    </source>
</evidence>